<protein>
    <recommendedName>
        <fullName evidence="3">Fungal N-terminal domain-containing protein</fullName>
    </recommendedName>
</protein>
<dbReference type="AlphaFoldDB" id="A0A4Z1FE93"/>
<keyword evidence="2" id="KW-1185">Reference proteome</keyword>
<accession>A0A4Z1FE93</accession>
<evidence type="ECO:0008006" key="3">
    <source>
        <dbReference type="Google" id="ProtNLM"/>
    </source>
</evidence>
<sequence>MEGLAAAGGVIAVIPLTGQVIQGCDYLHTIFGDARDAPIELRLLVDELSIINGISTEFAASTSDNPEHLAALDFCNESIHKLQDVVDKYGILTGVGRYKKWGPRLALALNTIKIGNLRNSIKQLNLFNSQISEIVTYSHAKVDDIASTAKETRFILQNMADKFVKQTERNLESNLLIEKLVVDTVELILESSLKNHFREGIELQSSSSIQSPPLEVCHHVPPSNVRLWNKSLENPSITSQKSEHECILADYPGEIQTVECLDFERTSKYSTRISQVLIRTVSKTYVALDEIETENLQFNPSPMLNGQELSSVDEFPITITRTEILLLPGSWEQARGATIKLYDMASPSIINSTLTLQMRSFWNSGSQLLKYLDKRVAAGNVPDNKFTVS</sequence>
<evidence type="ECO:0000313" key="1">
    <source>
        <dbReference type="EMBL" id="TGO23184.1"/>
    </source>
</evidence>
<name>A0A4Z1FE93_9HELO</name>
<dbReference type="EMBL" id="PQXI01000141">
    <property type="protein sequence ID" value="TGO23184.1"/>
    <property type="molecule type" value="Genomic_DNA"/>
</dbReference>
<organism evidence="1 2">
    <name type="scientific">Botrytis paeoniae</name>
    <dbReference type="NCBI Taxonomy" id="278948"/>
    <lineage>
        <taxon>Eukaryota</taxon>
        <taxon>Fungi</taxon>
        <taxon>Dikarya</taxon>
        <taxon>Ascomycota</taxon>
        <taxon>Pezizomycotina</taxon>
        <taxon>Leotiomycetes</taxon>
        <taxon>Helotiales</taxon>
        <taxon>Sclerotiniaceae</taxon>
        <taxon>Botrytis</taxon>
    </lineage>
</organism>
<reference evidence="1 2" key="1">
    <citation type="submission" date="2017-12" db="EMBL/GenBank/DDBJ databases">
        <title>Comparative genomics of Botrytis spp.</title>
        <authorList>
            <person name="Valero-Jimenez C.A."/>
            <person name="Tapia P."/>
            <person name="Veloso J."/>
            <person name="Silva-Moreno E."/>
            <person name="Staats M."/>
            <person name="Valdes J.H."/>
            <person name="Van Kan J.A.L."/>
        </authorList>
    </citation>
    <scope>NUCLEOTIDE SEQUENCE [LARGE SCALE GENOMIC DNA]</scope>
    <source>
        <strain evidence="1 2">Bp0003</strain>
    </source>
</reference>
<dbReference type="Proteomes" id="UP000297910">
    <property type="component" value="Unassembled WGS sequence"/>
</dbReference>
<gene>
    <name evidence="1" type="ORF">BPAE_0141g00140</name>
</gene>
<evidence type="ECO:0000313" key="2">
    <source>
        <dbReference type="Proteomes" id="UP000297910"/>
    </source>
</evidence>
<comment type="caution">
    <text evidence="1">The sequence shown here is derived from an EMBL/GenBank/DDBJ whole genome shotgun (WGS) entry which is preliminary data.</text>
</comment>
<proteinExistence type="predicted"/>